<evidence type="ECO:0000256" key="3">
    <source>
        <dbReference type="ARBA" id="ARBA00022840"/>
    </source>
</evidence>
<dbReference type="InterPro" id="IPR050153">
    <property type="entry name" value="Metal_Ion_Import_ABC"/>
</dbReference>
<dbReference type="InterPro" id="IPR027417">
    <property type="entry name" value="P-loop_NTPase"/>
</dbReference>
<dbReference type="PROSITE" id="PS50893">
    <property type="entry name" value="ABC_TRANSPORTER_2"/>
    <property type="match status" value="1"/>
</dbReference>
<reference evidence="5 6" key="1">
    <citation type="journal article" date="2016" name="Sci. Rep.">
        <title>Metabolic traits of an uncultured archaeal lineage -MSBL1- from brine pools of the Red Sea.</title>
        <authorList>
            <person name="Mwirichia R."/>
            <person name="Alam I."/>
            <person name="Rashid M."/>
            <person name="Vinu M."/>
            <person name="Ba-Alawi W."/>
            <person name="Anthony Kamau A."/>
            <person name="Kamanda Ngugi D."/>
            <person name="Goker M."/>
            <person name="Klenk H.P."/>
            <person name="Bajic V."/>
            <person name="Stingl U."/>
        </authorList>
    </citation>
    <scope>NUCLEOTIDE SEQUENCE [LARGE SCALE GENOMIC DNA]</scope>
    <source>
        <strain evidence="5">SCGC-AAA259D14</strain>
    </source>
</reference>
<proteinExistence type="predicted"/>
<dbReference type="GO" id="GO:0005524">
    <property type="term" value="F:ATP binding"/>
    <property type="evidence" value="ECO:0007669"/>
    <property type="project" value="UniProtKB-KW"/>
</dbReference>
<evidence type="ECO:0000256" key="2">
    <source>
        <dbReference type="ARBA" id="ARBA00022741"/>
    </source>
</evidence>
<evidence type="ECO:0000313" key="5">
    <source>
        <dbReference type="EMBL" id="KXA90725.1"/>
    </source>
</evidence>
<keyword evidence="2" id="KW-0547">Nucleotide-binding</keyword>
<name>A0A133U950_9EURY</name>
<comment type="caution">
    <text evidence="5">The sequence shown here is derived from an EMBL/GenBank/DDBJ whole genome shotgun (WGS) entry which is preliminary data.</text>
</comment>
<keyword evidence="1" id="KW-0813">Transport</keyword>
<dbReference type="AlphaFoldDB" id="A0A133U950"/>
<evidence type="ECO:0000259" key="4">
    <source>
        <dbReference type="PROSITE" id="PS50893"/>
    </source>
</evidence>
<dbReference type="InterPro" id="IPR017871">
    <property type="entry name" value="ABC_transporter-like_CS"/>
</dbReference>
<protein>
    <recommendedName>
        <fullName evidence="4">ABC transporter domain-containing protein</fullName>
    </recommendedName>
</protein>
<dbReference type="Gene3D" id="3.40.50.300">
    <property type="entry name" value="P-loop containing nucleotide triphosphate hydrolases"/>
    <property type="match status" value="1"/>
</dbReference>
<dbReference type="PROSITE" id="PS00211">
    <property type="entry name" value="ABC_TRANSPORTER_1"/>
    <property type="match status" value="1"/>
</dbReference>
<dbReference type="GO" id="GO:0016887">
    <property type="term" value="F:ATP hydrolysis activity"/>
    <property type="evidence" value="ECO:0007669"/>
    <property type="project" value="InterPro"/>
</dbReference>
<evidence type="ECO:0000256" key="1">
    <source>
        <dbReference type="ARBA" id="ARBA00022448"/>
    </source>
</evidence>
<dbReference type="PANTHER" id="PTHR42734">
    <property type="entry name" value="METAL TRANSPORT SYSTEM ATP-BINDING PROTEIN TM_0124-RELATED"/>
    <property type="match status" value="1"/>
</dbReference>
<feature type="domain" description="ABC transporter" evidence="4">
    <location>
        <begin position="10"/>
        <end position="249"/>
    </location>
</feature>
<sequence>MRETKRAPVLRLENVSKVLDGKTIIEDVSWTVRRGVHWVLLGANGAGKTTLMNIITGYLWPTEGEVYVLGKKFGTIDLRELRKDIGYVSSILLENVPARDLALEVVLSGKFASLGLYDAPSEEDEGRAKYLLDMMGCSNIADKEFGKLSQGEQQKVLISRALMPDPDLLILDEPAIGLDPAARERFLDKIEEIGSMNSGPVLLYITHHLEEIIPIFSRVLILKDGKVLEKGRKEKVLKDGVMAEAFGIDMEVVRKNNRFFAVRV</sequence>
<accession>A0A133U950</accession>
<dbReference type="SMART" id="SM00382">
    <property type="entry name" value="AAA"/>
    <property type="match status" value="1"/>
</dbReference>
<organism evidence="5 6">
    <name type="scientific">candidate division MSBL1 archaeon SCGC-AAA259D14</name>
    <dbReference type="NCBI Taxonomy" id="1698261"/>
    <lineage>
        <taxon>Archaea</taxon>
        <taxon>Methanobacteriati</taxon>
        <taxon>Methanobacteriota</taxon>
        <taxon>candidate division MSBL1</taxon>
    </lineage>
</organism>
<evidence type="ECO:0000313" key="6">
    <source>
        <dbReference type="Proteomes" id="UP000070589"/>
    </source>
</evidence>
<dbReference type="EMBL" id="LHXL01000001">
    <property type="protein sequence ID" value="KXA90725.1"/>
    <property type="molecule type" value="Genomic_DNA"/>
</dbReference>
<dbReference type="InterPro" id="IPR003439">
    <property type="entry name" value="ABC_transporter-like_ATP-bd"/>
</dbReference>
<keyword evidence="3" id="KW-0067">ATP-binding</keyword>
<dbReference type="SUPFAM" id="SSF52540">
    <property type="entry name" value="P-loop containing nucleoside triphosphate hydrolases"/>
    <property type="match status" value="1"/>
</dbReference>
<dbReference type="Proteomes" id="UP000070589">
    <property type="component" value="Unassembled WGS sequence"/>
</dbReference>
<gene>
    <name evidence="5" type="ORF">AKJ62_00140</name>
</gene>
<dbReference type="Pfam" id="PF00005">
    <property type="entry name" value="ABC_tran"/>
    <property type="match status" value="1"/>
</dbReference>
<keyword evidence="6" id="KW-1185">Reference proteome</keyword>
<dbReference type="InterPro" id="IPR003593">
    <property type="entry name" value="AAA+_ATPase"/>
</dbReference>